<protein>
    <submittedName>
        <fullName evidence="2">Major outer membrane protein 40</fullName>
    </submittedName>
</protein>
<dbReference type="InterPro" id="IPR023614">
    <property type="entry name" value="Porin_dom_sf"/>
</dbReference>
<feature type="signal peptide" evidence="1">
    <location>
        <begin position="1"/>
        <end position="22"/>
    </location>
</feature>
<evidence type="ECO:0000256" key="1">
    <source>
        <dbReference type="SAM" id="SignalP"/>
    </source>
</evidence>
<dbReference type="EMBL" id="CP001219">
    <property type="protein sequence ID" value="ACK78354.1"/>
    <property type="molecule type" value="Genomic_DNA"/>
</dbReference>
<gene>
    <name evidence="2" type="primary">omp40</name>
    <name evidence="2" type="ordered locus">AFE_2741</name>
</gene>
<dbReference type="Gene3D" id="2.40.160.10">
    <property type="entry name" value="Porin"/>
    <property type="match status" value="1"/>
</dbReference>
<dbReference type="AlphaFoldDB" id="B7J8H1"/>
<evidence type="ECO:0000313" key="3">
    <source>
        <dbReference type="Proteomes" id="UP000001362"/>
    </source>
</evidence>
<dbReference type="eggNOG" id="ENOG502ZG1P">
    <property type="taxonomic scope" value="Bacteria"/>
</dbReference>
<dbReference type="RefSeq" id="WP_009565967.1">
    <property type="nucleotide sequence ID" value="NC_011761.1"/>
</dbReference>
<proteinExistence type="predicted"/>
<dbReference type="STRING" id="243159.AFE_2741"/>
<evidence type="ECO:0000313" key="2">
    <source>
        <dbReference type="EMBL" id="ACK78354.1"/>
    </source>
</evidence>
<dbReference type="SUPFAM" id="SSF56935">
    <property type="entry name" value="Porins"/>
    <property type="match status" value="1"/>
</dbReference>
<dbReference type="KEGG" id="afr:AFE_2741"/>
<keyword evidence="1" id="KW-0732">Signal</keyword>
<name>B7J8H1_ACIF2</name>
<reference evidence="2 3" key="1">
    <citation type="journal article" date="2008" name="BMC Genomics">
        <title>Acidithiobacillus ferrooxidans metabolism: from genome sequence to industrial applications.</title>
        <authorList>
            <person name="Valdes J."/>
            <person name="Pedroso I."/>
            <person name="Quatrini R."/>
            <person name="Dodson R.J."/>
            <person name="Tettelin H."/>
            <person name="Blake R.II."/>
            <person name="Eisen J.A."/>
            <person name="Holmes D.S."/>
        </authorList>
    </citation>
    <scope>NUCLEOTIDE SEQUENCE [LARGE SCALE GENOMIC DNA]</scope>
    <source>
        <strain evidence="3">ATCC 23270 / DSM 14882 / CIP 104768 / NCIMB 8455</strain>
    </source>
</reference>
<sequence length="404" mass="42251">MKKNLVALAVAAAFVVPGVAFAADTSNADTGPVVFGYAQITGAQQFGTGPGSSNGLIFGANRIRLGFKGEAVPGVTYYIQGAYDEAGLGNANALFPKTAGLLNNGLGGNIGGGAQAQLMDAWINFAPVPFAQLQVGKFKTPEGLEYTGTAGNELMFIYRNMNQSLLPGRSAGAMLHADDVMGTGIGYAVGMFDNTSLDPATVYSNINTFGGGQSGLLNGNGKYIVSGMLKYSMGPLLTAEVSGSMGTENNRGTDNLTSWNVGVQGGMMGIHYGAGYTKASGVSAWPYLNINPLYTPVTYSATDWHAELAANLYEMTLTPDWLDVEAAARYDQYAVHGQGTLSNTTVGLNYYVNPNNPHAAEVQLNYILATRGGSIDNTYPGPNGLAPINGVAYNTLMLQFQAGF</sequence>
<dbReference type="InterPro" id="IPR010870">
    <property type="entry name" value="Porin_O/P"/>
</dbReference>
<dbReference type="GeneID" id="65281780"/>
<accession>B7J8H1</accession>
<dbReference type="HOGENOM" id="CLU_680831_0_0_6"/>
<feature type="chain" id="PRO_5002858006" evidence="1">
    <location>
        <begin position="23"/>
        <end position="404"/>
    </location>
</feature>
<organism evidence="2 3">
    <name type="scientific">Acidithiobacillus ferrooxidans (strain ATCC 23270 / DSM 14882 / CIP 104768 / NCIMB 8455)</name>
    <name type="common">Ferrobacillus ferrooxidans (strain ATCC 23270)</name>
    <dbReference type="NCBI Taxonomy" id="243159"/>
    <lineage>
        <taxon>Bacteria</taxon>
        <taxon>Pseudomonadati</taxon>
        <taxon>Pseudomonadota</taxon>
        <taxon>Acidithiobacillia</taxon>
        <taxon>Acidithiobacillales</taxon>
        <taxon>Acidithiobacillaceae</taxon>
        <taxon>Acidithiobacillus</taxon>
    </lineage>
</organism>
<dbReference type="Pfam" id="PF07396">
    <property type="entry name" value="Porin_O_P"/>
    <property type="match status" value="1"/>
</dbReference>
<dbReference type="PaxDb" id="243159-AFE_2741"/>
<dbReference type="Proteomes" id="UP000001362">
    <property type="component" value="Chromosome"/>
</dbReference>
<keyword evidence="3" id="KW-1185">Reference proteome</keyword>